<keyword evidence="3" id="KW-1185">Reference proteome</keyword>
<proteinExistence type="predicted"/>
<protein>
    <recommendedName>
        <fullName evidence="4">Zinc-finger</fullName>
    </recommendedName>
</protein>
<reference evidence="3" key="1">
    <citation type="submission" date="2016-10" db="EMBL/GenBank/DDBJ databases">
        <authorList>
            <person name="Varghese N."/>
            <person name="Submissions S."/>
        </authorList>
    </citation>
    <scope>NUCLEOTIDE SEQUENCE [LARGE SCALE GENOMIC DNA]</scope>
    <source>
        <strain evidence="3">DSM 44993</strain>
    </source>
</reference>
<evidence type="ECO:0000313" key="3">
    <source>
        <dbReference type="Proteomes" id="UP000198582"/>
    </source>
</evidence>
<dbReference type="STRING" id="394193.SAMN04489732_13122"/>
<evidence type="ECO:0008006" key="4">
    <source>
        <dbReference type="Google" id="ProtNLM"/>
    </source>
</evidence>
<dbReference type="Proteomes" id="UP000198582">
    <property type="component" value="Unassembled WGS sequence"/>
</dbReference>
<organism evidence="2 3">
    <name type="scientific">Amycolatopsis saalfeldensis</name>
    <dbReference type="NCBI Taxonomy" id="394193"/>
    <lineage>
        <taxon>Bacteria</taxon>
        <taxon>Bacillati</taxon>
        <taxon>Actinomycetota</taxon>
        <taxon>Actinomycetes</taxon>
        <taxon>Pseudonocardiales</taxon>
        <taxon>Pseudonocardiaceae</taxon>
        <taxon>Amycolatopsis</taxon>
    </lineage>
</organism>
<gene>
    <name evidence="2" type="ORF">SAMN04489732_13122</name>
</gene>
<evidence type="ECO:0000313" key="2">
    <source>
        <dbReference type="EMBL" id="SEP53783.1"/>
    </source>
</evidence>
<sequence>MTALIYIDLTVMRPVVDDVWHLTQPSAVPAPGEEITMLCGETAVAAFVPLSERTAHRVTTQCPYCDLEYCSSHGYEISPHHPGLVPRARPTSRSPR</sequence>
<evidence type="ECO:0000256" key="1">
    <source>
        <dbReference type="SAM" id="MobiDB-lite"/>
    </source>
</evidence>
<dbReference type="AlphaFoldDB" id="A0A1H8YNX8"/>
<accession>A0A1H8YNX8</accession>
<dbReference type="RefSeq" id="WP_218157006.1">
    <property type="nucleotide sequence ID" value="NZ_FOEF01000031.1"/>
</dbReference>
<feature type="region of interest" description="Disordered" evidence="1">
    <location>
        <begin position="76"/>
        <end position="96"/>
    </location>
</feature>
<dbReference type="EMBL" id="FOEF01000031">
    <property type="protein sequence ID" value="SEP53783.1"/>
    <property type="molecule type" value="Genomic_DNA"/>
</dbReference>
<name>A0A1H8YNX8_9PSEU</name>